<accession>X1DP13</accession>
<name>X1DP13_9ZZZZ</name>
<feature type="non-terminal residue" evidence="1">
    <location>
        <position position="232"/>
    </location>
</feature>
<dbReference type="AlphaFoldDB" id="X1DP13"/>
<comment type="caution">
    <text evidence="1">The sequence shown here is derived from an EMBL/GenBank/DDBJ whole genome shotgun (WGS) entry which is preliminary data.</text>
</comment>
<evidence type="ECO:0000313" key="1">
    <source>
        <dbReference type="EMBL" id="GAH06739.1"/>
    </source>
</evidence>
<protein>
    <submittedName>
        <fullName evidence="1">Uncharacterized protein</fullName>
    </submittedName>
</protein>
<sequence>LTWIFGDNWNYISEGAFNFNESKLDIIYYNATSVQVVVGTLDDGDVDSLGIFDGVSLNVSEANAEPGLDLRINFTGVGDFNQLILRYKTSPDKNHETNIELYDFVNGAWDDHDFYIESTHWDNPYMPIWDSSLHIGTGANAGEVWVRIHMEDRGKIIHTHFFDFAQLSLGTGTFASQEADPFSYHKDENINAKNYNATFDNLNVTGITYANELTITSPSNNHYKFTERTVGA</sequence>
<proteinExistence type="predicted"/>
<reference evidence="1" key="1">
    <citation type="journal article" date="2014" name="Front. Microbiol.">
        <title>High frequency of phylogenetically diverse reductive dehalogenase-homologous genes in deep subseafloor sedimentary metagenomes.</title>
        <authorList>
            <person name="Kawai M."/>
            <person name="Futagami T."/>
            <person name="Toyoda A."/>
            <person name="Takaki Y."/>
            <person name="Nishi S."/>
            <person name="Hori S."/>
            <person name="Arai W."/>
            <person name="Tsubouchi T."/>
            <person name="Morono Y."/>
            <person name="Uchiyama I."/>
            <person name="Ito T."/>
            <person name="Fujiyama A."/>
            <person name="Inagaki F."/>
            <person name="Takami H."/>
        </authorList>
    </citation>
    <scope>NUCLEOTIDE SEQUENCE</scope>
    <source>
        <strain evidence="1">Expedition CK06-06</strain>
    </source>
</reference>
<dbReference type="EMBL" id="BART01033353">
    <property type="protein sequence ID" value="GAH06739.1"/>
    <property type="molecule type" value="Genomic_DNA"/>
</dbReference>
<gene>
    <name evidence="1" type="ORF">S01H4_57357</name>
</gene>
<organism evidence="1">
    <name type="scientific">marine sediment metagenome</name>
    <dbReference type="NCBI Taxonomy" id="412755"/>
    <lineage>
        <taxon>unclassified sequences</taxon>
        <taxon>metagenomes</taxon>
        <taxon>ecological metagenomes</taxon>
    </lineage>
</organism>
<feature type="non-terminal residue" evidence="1">
    <location>
        <position position="1"/>
    </location>
</feature>